<dbReference type="OrthoDB" id="5877099at2759"/>
<evidence type="ECO:0000259" key="2">
    <source>
        <dbReference type="Pfam" id="PF15361"/>
    </source>
</evidence>
<dbReference type="AlphaFoldDB" id="A0A0M3J8L5"/>
<keyword evidence="1" id="KW-0472">Membrane</keyword>
<keyword evidence="4" id="KW-1185">Reference proteome</keyword>
<dbReference type="EMBL" id="UYRR01006039">
    <property type="protein sequence ID" value="VDK22262.1"/>
    <property type="molecule type" value="Genomic_DNA"/>
</dbReference>
<dbReference type="InterPro" id="IPR032763">
    <property type="entry name" value="RIC3_N"/>
</dbReference>
<feature type="transmembrane region" description="Helical" evidence="1">
    <location>
        <begin position="20"/>
        <end position="40"/>
    </location>
</feature>
<proteinExistence type="predicted"/>
<feature type="domain" description="Resistance to inhibitors of cholinesterase protein 3 N-terminal" evidence="2">
    <location>
        <begin position="4"/>
        <end position="59"/>
    </location>
</feature>
<keyword evidence="1" id="KW-0812">Transmembrane</keyword>
<sequence>MRMTAAQADSHKASSSKGMFAWMLPIYTVGVVIFLVYTLIKVSLAKAYDTSLRTISFTFDSSTNLRVYSSEESDSYEEDNEDERRAAAGSFHHIGERFSYYYGVTVITNIDVIIIVIIITINITGSITIHATT</sequence>
<name>A0A0M3J8L5_ANISI</name>
<evidence type="ECO:0000256" key="1">
    <source>
        <dbReference type="SAM" id="Phobius"/>
    </source>
</evidence>
<dbReference type="Pfam" id="PF15361">
    <property type="entry name" value="RIC3"/>
    <property type="match status" value="1"/>
</dbReference>
<evidence type="ECO:0000313" key="5">
    <source>
        <dbReference type="WBParaSite" id="ASIM_0000392001-mRNA-1"/>
    </source>
</evidence>
<keyword evidence="1" id="KW-1133">Transmembrane helix</keyword>
<dbReference type="Proteomes" id="UP000267096">
    <property type="component" value="Unassembled WGS sequence"/>
</dbReference>
<dbReference type="WBParaSite" id="ASIM_0000392001-mRNA-1">
    <property type="protein sequence ID" value="ASIM_0000392001-mRNA-1"/>
    <property type="gene ID" value="ASIM_0000392001"/>
</dbReference>
<organism evidence="5">
    <name type="scientific">Anisakis simplex</name>
    <name type="common">Herring worm</name>
    <dbReference type="NCBI Taxonomy" id="6269"/>
    <lineage>
        <taxon>Eukaryota</taxon>
        <taxon>Metazoa</taxon>
        <taxon>Ecdysozoa</taxon>
        <taxon>Nematoda</taxon>
        <taxon>Chromadorea</taxon>
        <taxon>Rhabditida</taxon>
        <taxon>Spirurina</taxon>
        <taxon>Ascaridomorpha</taxon>
        <taxon>Ascaridoidea</taxon>
        <taxon>Anisakidae</taxon>
        <taxon>Anisakis</taxon>
        <taxon>Anisakis simplex complex</taxon>
    </lineage>
</organism>
<gene>
    <name evidence="3" type="ORF">ASIM_LOCUS3750</name>
</gene>
<accession>A0A0M3J8L5</accession>
<reference evidence="3 4" key="2">
    <citation type="submission" date="2018-11" db="EMBL/GenBank/DDBJ databases">
        <authorList>
            <consortium name="Pathogen Informatics"/>
        </authorList>
    </citation>
    <scope>NUCLEOTIDE SEQUENCE [LARGE SCALE GENOMIC DNA]</scope>
</reference>
<feature type="transmembrane region" description="Helical" evidence="1">
    <location>
        <begin position="100"/>
        <end position="123"/>
    </location>
</feature>
<protein>
    <submittedName>
        <fullName evidence="5">RIC3 domain-containing protein</fullName>
    </submittedName>
</protein>
<evidence type="ECO:0000313" key="4">
    <source>
        <dbReference type="Proteomes" id="UP000267096"/>
    </source>
</evidence>
<evidence type="ECO:0000313" key="3">
    <source>
        <dbReference type="EMBL" id="VDK22262.1"/>
    </source>
</evidence>
<reference evidence="5" key="1">
    <citation type="submission" date="2017-02" db="UniProtKB">
        <authorList>
            <consortium name="WormBaseParasite"/>
        </authorList>
    </citation>
    <scope>IDENTIFICATION</scope>
</reference>